<evidence type="ECO:0000256" key="1">
    <source>
        <dbReference type="ARBA" id="ARBA00022679"/>
    </source>
</evidence>
<protein>
    <submittedName>
        <fullName evidence="3">Arginosuccinate synthase</fullName>
    </submittedName>
</protein>
<gene>
    <name evidence="3" type="ORF">DPF_1762</name>
</gene>
<dbReference type="RefSeq" id="WP_069859172.1">
    <property type="nucleotide sequence ID" value="NZ_BDFE01000016.1"/>
</dbReference>
<dbReference type="GO" id="GO:0008033">
    <property type="term" value="P:tRNA processing"/>
    <property type="evidence" value="ECO:0007669"/>
    <property type="project" value="InterPro"/>
</dbReference>
<dbReference type="InterPro" id="IPR014729">
    <property type="entry name" value="Rossmann-like_a/b/a_fold"/>
</dbReference>
<organism evidence="3 4">
    <name type="scientific">Desulfoplanes formicivorans</name>
    <dbReference type="NCBI Taxonomy" id="1592317"/>
    <lineage>
        <taxon>Bacteria</taxon>
        <taxon>Pseudomonadati</taxon>
        <taxon>Thermodesulfobacteriota</taxon>
        <taxon>Desulfovibrionia</taxon>
        <taxon>Desulfovibrionales</taxon>
        <taxon>Desulfoplanaceae</taxon>
        <taxon>Desulfoplanes</taxon>
    </lineage>
</organism>
<dbReference type="SUPFAM" id="SSF52402">
    <property type="entry name" value="Adenine nucleotide alpha hydrolases-like"/>
    <property type="match status" value="1"/>
</dbReference>
<dbReference type="Pfam" id="PF01171">
    <property type="entry name" value="ATP_bind_3"/>
    <property type="match status" value="1"/>
</dbReference>
<keyword evidence="4" id="KW-1185">Reference proteome</keyword>
<dbReference type="PANTHER" id="PTHR43686:SF1">
    <property type="entry name" value="AMINOTRAN_5 DOMAIN-CONTAINING PROTEIN"/>
    <property type="match status" value="1"/>
</dbReference>
<evidence type="ECO:0000313" key="4">
    <source>
        <dbReference type="Proteomes" id="UP000095200"/>
    </source>
</evidence>
<sequence length="249" mass="28771">MLKRRNLTFAQRSCIGKSGKIIQQTGMLHQGARVGVAVSGGKDSWVMLQALRMRQKILPYPFEIMALHLNPGFDPRDHAPLHQWLAKHNIPAHIELTDYGPRAHSPENRKKSPCFFCSWFRRKHLFDLCRRYRLTHLALGHTSDDLVQTFFMNLFKTGKVAGLSPREQYFDGRLVLIRPMLLLDEKTIATAARQWKFPITTTSCPSAGTTQRSRTGEWLKELTRKDPTLKKNIFNGLRRWQLDETAKFS</sequence>
<accession>A0A194AG38</accession>
<dbReference type="Gene3D" id="3.40.50.620">
    <property type="entry name" value="HUPs"/>
    <property type="match status" value="1"/>
</dbReference>
<feature type="domain" description="tRNA(Ile)-lysidine/2-thiocytidine synthase N-terminal" evidence="2">
    <location>
        <begin position="34"/>
        <end position="196"/>
    </location>
</feature>
<dbReference type="Proteomes" id="UP000095200">
    <property type="component" value="Unassembled WGS sequence"/>
</dbReference>
<dbReference type="GO" id="GO:0016740">
    <property type="term" value="F:transferase activity"/>
    <property type="evidence" value="ECO:0007669"/>
    <property type="project" value="UniProtKB-KW"/>
</dbReference>
<evidence type="ECO:0000313" key="3">
    <source>
        <dbReference type="EMBL" id="GAU09042.1"/>
    </source>
</evidence>
<dbReference type="OrthoDB" id="9801054at2"/>
<dbReference type="InterPro" id="IPR011063">
    <property type="entry name" value="TilS/TtcA_N"/>
</dbReference>
<dbReference type="PANTHER" id="PTHR43686">
    <property type="entry name" value="SULFURTRANSFERASE-RELATED"/>
    <property type="match status" value="1"/>
</dbReference>
<evidence type="ECO:0000259" key="2">
    <source>
        <dbReference type="Pfam" id="PF01171"/>
    </source>
</evidence>
<proteinExistence type="predicted"/>
<dbReference type="InterPro" id="IPR035107">
    <property type="entry name" value="tRNA_thiolation_TtcA_Ctu1"/>
</dbReference>
<dbReference type="PIRSF" id="PIRSF004976">
    <property type="entry name" value="ATPase_YdaO"/>
    <property type="match status" value="1"/>
</dbReference>
<keyword evidence="1" id="KW-0808">Transferase</keyword>
<dbReference type="AlphaFoldDB" id="A0A194AG38"/>
<name>A0A194AG38_9BACT</name>
<reference evidence="4" key="1">
    <citation type="submission" date="2016-06" db="EMBL/GenBank/DDBJ databases">
        <title>Draft genome sequence of Desulfoplanes formicivorans strain Pf12B.</title>
        <authorList>
            <person name="Watanabe M."/>
            <person name="Kojima H."/>
            <person name="Fukui M."/>
        </authorList>
    </citation>
    <scope>NUCLEOTIDE SEQUENCE [LARGE SCALE GENOMIC DNA]</scope>
    <source>
        <strain evidence="4">Pf12B</strain>
    </source>
</reference>
<dbReference type="STRING" id="1592317.DPF_1762"/>
<comment type="caution">
    <text evidence="3">The sequence shown here is derived from an EMBL/GenBank/DDBJ whole genome shotgun (WGS) entry which is preliminary data.</text>
</comment>
<dbReference type="EMBL" id="BDFE01000016">
    <property type="protein sequence ID" value="GAU09042.1"/>
    <property type="molecule type" value="Genomic_DNA"/>
</dbReference>